<feature type="compositionally biased region" description="Polar residues" evidence="1">
    <location>
        <begin position="73"/>
        <end position="82"/>
    </location>
</feature>
<feature type="compositionally biased region" description="Polar residues" evidence="1">
    <location>
        <begin position="35"/>
        <end position="45"/>
    </location>
</feature>
<gene>
    <name evidence="2" type="ORF">AMTR_s00166p00050290</name>
</gene>
<dbReference type="Gene3D" id="3.40.50.1240">
    <property type="entry name" value="Phosphoglycerate mutase-like"/>
    <property type="match status" value="1"/>
</dbReference>
<dbReference type="eggNOG" id="KOG3734">
    <property type="taxonomic scope" value="Eukaryota"/>
</dbReference>
<evidence type="ECO:0000313" key="2">
    <source>
        <dbReference type="EMBL" id="ERN10529.1"/>
    </source>
</evidence>
<dbReference type="SUPFAM" id="SSF53254">
    <property type="entry name" value="Phosphoglycerate mutase-like"/>
    <property type="match status" value="1"/>
</dbReference>
<dbReference type="Gramene" id="ERN10529">
    <property type="protein sequence ID" value="ERN10529"/>
    <property type="gene ID" value="AMTR_s00166p00050290"/>
</dbReference>
<keyword evidence="3" id="KW-1185">Reference proteome</keyword>
<dbReference type="HOGENOM" id="CLU_744647_0_0_1"/>
<sequence length="372" mass="41937">MNDLGRLINRKIGVTWGRWARTQNLSFPKSKPQNHRSCQGPNTTSTHLSAIFRPNTNLRSTNLTSEQTIFRANPNPRSTNLTPRKHHLQSKPYPPISPQNTPYSDKALTLGHHHPLQNIIVMRHGDRLDALKRSWKQTAQRPWDPPLTVAGTFNSLWSGGILRKEGFQIHRVLVSPFLRCIQTASVVIAALCASEEGLHVFMTKLGALEIHPSEFMERLAEFTSKNVVFDPTKINVSIEYGLCEALCGLSIKPEVIPKDGNWFADVSELETLLPQGIVDRFVECVYPKLPQWEEKQKVWCRRLKSVIRSLADKFPNENLLLITHAAMAAFSKKPVIVDKVAYCSHACLQRSATSPSDLEAPNKEISGCYLLH</sequence>
<reference evidence="3" key="1">
    <citation type="journal article" date="2013" name="Science">
        <title>The Amborella genome and the evolution of flowering plants.</title>
        <authorList>
            <consortium name="Amborella Genome Project"/>
        </authorList>
    </citation>
    <scope>NUCLEOTIDE SEQUENCE [LARGE SCALE GENOMIC DNA]</scope>
</reference>
<evidence type="ECO:0000313" key="3">
    <source>
        <dbReference type="Proteomes" id="UP000017836"/>
    </source>
</evidence>
<feature type="region of interest" description="Disordered" evidence="1">
    <location>
        <begin position="73"/>
        <end position="97"/>
    </location>
</feature>
<name>W1PRQ8_AMBTC</name>
<dbReference type="PANTHER" id="PTHR16469">
    <property type="entry name" value="UBIQUITIN-ASSOCIATED AND SH3 DOMAIN-CONTAINING BA-RELATED"/>
    <property type="match status" value="1"/>
</dbReference>
<dbReference type="AlphaFoldDB" id="W1PRQ8"/>
<feature type="region of interest" description="Disordered" evidence="1">
    <location>
        <begin position="26"/>
        <end position="45"/>
    </location>
</feature>
<dbReference type="CDD" id="cd07040">
    <property type="entry name" value="HP"/>
    <property type="match status" value="1"/>
</dbReference>
<evidence type="ECO:0000256" key="1">
    <source>
        <dbReference type="SAM" id="MobiDB-lite"/>
    </source>
</evidence>
<dbReference type="PANTHER" id="PTHR16469:SF27">
    <property type="entry name" value="UBIQUITIN-ASSOCIATED AND SH3 DOMAIN-CONTAINING BA-RELATED"/>
    <property type="match status" value="1"/>
</dbReference>
<dbReference type="Proteomes" id="UP000017836">
    <property type="component" value="Unassembled WGS sequence"/>
</dbReference>
<dbReference type="STRING" id="13333.W1PRQ8"/>
<protein>
    <submittedName>
        <fullName evidence="2">Uncharacterized protein</fullName>
    </submittedName>
</protein>
<accession>W1PRQ8</accession>
<dbReference type="InterPro" id="IPR051710">
    <property type="entry name" value="Phosphatase_SH3-domain"/>
</dbReference>
<dbReference type="InterPro" id="IPR029033">
    <property type="entry name" value="His_PPase_superfam"/>
</dbReference>
<dbReference type="EMBL" id="KI392824">
    <property type="protein sequence ID" value="ERN10529.1"/>
    <property type="molecule type" value="Genomic_DNA"/>
</dbReference>
<organism evidence="2 3">
    <name type="scientific">Amborella trichopoda</name>
    <dbReference type="NCBI Taxonomy" id="13333"/>
    <lineage>
        <taxon>Eukaryota</taxon>
        <taxon>Viridiplantae</taxon>
        <taxon>Streptophyta</taxon>
        <taxon>Embryophyta</taxon>
        <taxon>Tracheophyta</taxon>
        <taxon>Spermatophyta</taxon>
        <taxon>Magnoliopsida</taxon>
        <taxon>Amborellales</taxon>
        <taxon>Amborellaceae</taxon>
        <taxon>Amborella</taxon>
    </lineage>
</organism>
<proteinExistence type="predicted"/>